<evidence type="ECO:0000313" key="3">
    <source>
        <dbReference type="Proteomes" id="UP000235145"/>
    </source>
</evidence>
<organism evidence="2 3">
    <name type="scientific">Lactuca sativa</name>
    <name type="common">Garden lettuce</name>
    <dbReference type="NCBI Taxonomy" id="4236"/>
    <lineage>
        <taxon>Eukaryota</taxon>
        <taxon>Viridiplantae</taxon>
        <taxon>Streptophyta</taxon>
        <taxon>Embryophyta</taxon>
        <taxon>Tracheophyta</taxon>
        <taxon>Spermatophyta</taxon>
        <taxon>Magnoliopsida</taxon>
        <taxon>eudicotyledons</taxon>
        <taxon>Gunneridae</taxon>
        <taxon>Pentapetalae</taxon>
        <taxon>asterids</taxon>
        <taxon>campanulids</taxon>
        <taxon>Asterales</taxon>
        <taxon>Asteraceae</taxon>
        <taxon>Cichorioideae</taxon>
        <taxon>Cichorieae</taxon>
        <taxon>Lactucinae</taxon>
        <taxon>Lactuca</taxon>
    </lineage>
</organism>
<protein>
    <submittedName>
        <fullName evidence="2">Uncharacterized protein</fullName>
    </submittedName>
</protein>
<name>A0A9R1VMT0_LACSA</name>
<dbReference type="EMBL" id="NBSK02000004">
    <property type="protein sequence ID" value="KAJ0210292.1"/>
    <property type="molecule type" value="Genomic_DNA"/>
</dbReference>
<proteinExistence type="predicted"/>
<keyword evidence="1" id="KW-0732">Signal</keyword>
<sequence length="115" mass="13050">MKQLDPTFGKVQMVKVMLLFLKLALEGVIMASETAVVVTSQQGRANQHEDLNDDAGTFLYTSIFNHLSYVPTFNHSCLNYLSELTIMDWDWLNGTKIQFCLVPPKREGDRLALNL</sequence>
<feature type="chain" id="PRO_5040296025" evidence="1">
    <location>
        <begin position="32"/>
        <end position="115"/>
    </location>
</feature>
<keyword evidence="3" id="KW-1185">Reference proteome</keyword>
<comment type="caution">
    <text evidence="2">The sequence shown here is derived from an EMBL/GenBank/DDBJ whole genome shotgun (WGS) entry which is preliminary data.</text>
</comment>
<accession>A0A9R1VMT0</accession>
<evidence type="ECO:0000256" key="1">
    <source>
        <dbReference type="SAM" id="SignalP"/>
    </source>
</evidence>
<dbReference type="AlphaFoldDB" id="A0A9R1VMT0"/>
<gene>
    <name evidence="2" type="ORF">LSAT_V11C400192460</name>
</gene>
<dbReference type="Proteomes" id="UP000235145">
    <property type="component" value="Unassembled WGS sequence"/>
</dbReference>
<evidence type="ECO:0000313" key="2">
    <source>
        <dbReference type="EMBL" id="KAJ0210292.1"/>
    </source>
</evidence>
<feature type="signal peptide" evidence="1">
    <location>
        <begin position="1"/>
        <end position="31"/>
    </location>
</feature>
<reference evidence="2 3" key="1">
    <citation type="journal article" date="2017" name="Nat. Commun.">
        <title>Genome assembly with in vitro proximity ligation data and whole-genome triplication in lettuce.</title>
        <authorList>
            <person name="Reyes-Chin-Wo S."/>
            <person name="Wang Z."/>
            <person name="Yang X."/>
            <person name="Kozik A."/>
            <person name="Arikit S."/>
            <person name="Song C."/>
            <person name="Xia L."/>
            <person name="Froenicke L."/>
            <person name="Lavelle D.O."/>
            <person name="Truco M.J."/>
            <person name="Xia R."/>
            <person name="Zhu S."/>
            <person name="Xu C."/>
            <person name="Xu H."/>
            <person name="Xu X."/>
            <person name="Cox K."/>
            <person name="Korf I."/>
            <person name="Meyers B.C."/>
            <person name="Michelmore R.W."/>
        </authorList>
    </citation>
    <scope>NUCLEOTIDE SEQUENCE [LARGE SCALE GENOMIC DNA]</scope>
    <source>
        <strain evidence="3">cv. Salinas</strain>
        <tissue evidence="2">Seedlings</tissue>
    </source>
</reference>